<dbReference type="GO" id="GO:0005886">
    <property type="term" value="C:plasma membrane"/>
    <property type="evidence" value="ECO:0007669"/>
    <property type="project" value="UniProtKB-SubCell"/>
</dbReference>
<evidence type="ECO:0000256" key="7">
    <source>
        <dbReference type="SAM" id="Phobius"/>
    </source>
</evidence>
<accession>A0A5K7Z3U9</accession>
<evidence type="ECO:0000256" key="1">
    <source>
        <dbReference type="ARBA" id="ARBA00004429"/>
    </source>
</evidence>
<proteinExistence type="predicted"/>
<dbReference type="KEGG" id="dwd:DSCW_05710"/>
<dbReference type="PANTHER" id="PTHR33362:SF3">
    <property type="entry name" value="SIALIC ACID TRAP TRANSPORTER PERMEASE PROTEIN SIAT"/>
    <property type="match status" value="1"/>
</dbReference>
<dbReference type="RefSeq" id="WP_155302284.1">
    <property type="nucleotide sequence ID" value="NZ_AP021875.1"/>
</dbReference>
<evidence type="ECO:0000313" key="10">
    <source>
        <dbReference type="Proteomes" id="UP000427769"/>
    </source>
</evidence>
<keyword evidence="6 7" id="KW-0472">Membrane</keyword>
<evidence type="ECO:0000259" key="8">
    <source>
        <dbReference type="Pfam" id="PF06808"/>
    </source>
</evidence>
<dbReference type="EMBL" id="AP021875">
    <property type="protein sequence ID" value="BBO73154.1"/>
    <property type="molecule type" value="Genomic_DNA"/>
</dbReference>
<dbReference type="NCBIfam" id="TIGR00786">
    <property type="entry name" value="dctM"/>
    <property type="match status" value="1"/>
</dbReference>
<feature type="transmembrane region" description="Helical" evidence="7">
    <location>
        <begin position="303"/>
        <end position="325"/>
    </location>
</feature>
<dbReference type="OrthoDB" id="9790209at2"/>
<feature type="transmembrane region" description="Helical" evidence="7">
    <location>
        <begin position="396"/>
        <end position="419"/>
    </location>
</feature>
<feature type="transmembrane region" description="Helical" evidence="7">
    <location>
        <begin position="7"/>
        <end position="33"/>
    </location>
</feature>
<keyword evidence="2" id="KW-1003">Cell membrane</keyword>
<evidence type="ECO:0000313" key="9">
    <source>
        <dbReference type="EMBL" id="BBO73154.1"/>
    </source>
</evidence>
<feature type="transmembrane region" description="Helical" evidence="7">
    <location>
        <begin position="239"/>
        <end position="258"/>
    </location>
</feature>
<name>A0A5K7Z3U9_9BACT</name>
<protein>
    <submittedName>
        <fullName evidence="9">ABC transporter permease</fullName>
    </submittedName>
</protein>
<keyword evidence="4 7" id="KW-0812">Transmembrane</keyword>
<feature type="transmembrane region" description="Helical" evidence="7">
    <location>
        <begin position="357"/>
        <end position="384"/>
    </location>
</feature>
<dbReference type="InterPro" id="IPR010656">
    <property type="entry name" value="DctM"/>
</dbReference>
<dbReference type="PIRSF" id="PIRSF006066">
    <property type="entry name" value="HI0050"/>
    <property type="match status" value="1"/>
</dbReference>
<evidence type="ECO:0000256" key="6">
    <source>
        <dbReference type="ARBA" id="ARBA00023136"/>
    </source>
</evidence>
<dbReference type="Proteomes" id="UP000427769">
    <property type="component" value="Chromosome"/>
</dbReference>
<comment type="subcellular location">
    <subcellularLocation>
        <location evidence="1">Cell inner membrane</location>
        <topology evidence="1">Multi-pass membrane protein</topology>
    </subcellularLocation>
</comment>
<feature type="transmembrane region" description="Helical" evidence="7">
    <location>
        <begin position="332"/>
        <end position="351"/>
    </location>
</feature>
<feature type="transmembrane region" description="Helical" evidence="7">
    <location>
        <begin position="135"/>
        <end position="157"/>
    </location>
</feature>
<dbReference type="AlphaFoldDB" id="A0A5K7Z3U9"/>
<feature type="transmembrane region" description="Helical" evidence="7">
    <location>
        <begin position="270"/>
        <end position="291"/>
    </location>
</feature>
<organism evidence="9 10">
    <name type="scientific">Desulfosarcina widdelii</name>
    <dbReference type="NCBI Taxonomy" id="947919"/>
    <lineage>
        <taxon>Bacteria</taxon>
        <taxon>Pseudomonadati</taxon>
        <taxon>Thermodesulfobacteriota</taxon>
        <taxon>Desulfobacteria</taxon>
        <taxon>Desulfobacterales</taxon>
        <taxon>Desulfosarcinaceae</taxon>
        <taxon>Desulfosarcina</taxon>
    </lineage>
</organism>
<evidence type="ECO:0000256" key="5">
    <source>
        <dbReference type="ARBA" id="ARBA00022989"/>
    </source>
</evidence>
<evidence type="ECO:0000256" key="3">
    <source>
        <dbReference type="ARBA" id="ARBA00022519"/>
    </source>
</evidence>
<dbReference type="GO" id="GO:0022857">
    <property type="term" value="F:transmembrane transporter activity"/>
    <property type="evidence" value="ECO:0007669"/>
    <property type="project" value="TreeGrafter"/>
</dbReference>
<keyword evidence="5 7" id="KW-1133">Transmembrane helix</keyword>
<evidence type="ECO:0000256" key="2">
    <source>
        <dbReference type="ARBA" id="ARBA00022475"/>
    </source>
</evidence>
<feature type="domain" description="TRAP C4-dicarboxylate transport system permease DctM subunit" evidence="8">
    <location>
        <begin position="7"/>
        <end position="414"/>
    </location>
</feature>
<dbReference type="InterPro" id="IPR004681">
    <property type="entry name" value="TRAP_DctM"/>
</dbReference>
<keyword evidence="10" id="KW-1185">Reference proteome</keyword>
<sequence>MMLIGMLILFVVFLIFGVPVFYTLGILSIGYLYFLDLPMQVIPQRMVAGTDSFVLLAIPFFVLAGELMNSAGITNRIFNFSRNIIGHIKGGLGHVNVLASIIFSGMSGSALADSAGLGLVEVKAMVDDGWQKKDAAAITVASATIGPIIPPSIPLVIYGVIAEQSIGKLFLGGAIPGLLLGGMMMLIIYSIAGRKKFPLQQRSSLKNMARSLYRAIPALLMPVFILAVIVLGIASPTEAGLVAVVYSLILGGLVYRELTFSRLLLALKNTAKMTATIMIIVSVANLLGWIITIERAADALANFAVSLTGSPTLLLLAVNLLLLIVGCFMESISALLIFTPLLLPALTSVGVDPVHFGVVAVLNLMIGLVTPPLGMGVYVMSGVANLPPESIFRSAAIYYIPLFATLIMVTVFPSLVTWLPDLLM</sequence>
<feature type="transmembrane region" description="Helical" evidence="7">
    <location>
        <begin position="53"/>
        <end position="73"/>
    </location>
</feature>
<dbReference type="PANTHER" id="PTHR33362">
    <property type="entry name" value="SIALIC ACID TRAP TRANSPORTER PERMEASE PROTEIN SIAT-RELATED"/>
    <property type="match status" value="1"/>
</dbReference>
<feature type="transmembrane region" description="Helical" evidence="7">
    <location>
        <begin position="212"/>
        <end position="233"/>
    </location>
</feature>
<gene>
    <name evidence="9" type="ORF">DSCW_05710</name>
</gene>
<feature type="transmembrane region" description="Helical" evidence="7">
    <location>
        <begin position="169"/>
        <end position="191"/>
    </location>
</feature>
<dbReference type="Pfam" id="PF06808">
    <property type="entry name" value="DctM"/>
    <property type="match status" value="1"/>
</dbReference>
<reference evidence="9 10" key="1">
    <citation type="submission" date="2019-11" db="EMBL/GenBank/DDBJ databases">
        <title>Comparative genomics of hydrocarbon-degrading Desulfosarcina strains.</title>
        <authorList>
            <person name="Watanabe M."/>
            <person name="Kojima H."/>
            <person name="Fukui M."/>
        </authorList>
    </citation>
    <scope>NUCLEOTIDE SEQUENCE [LARGE SCALE GENOMIC DNA]</scope>
    <source>
        <strain evidence="9 10">PP31</strain>
    </source>
</reference>
<evidence type="ECO:0000256" key="4">
    <source>
        <dbReference type="ARBA" id="ARBA00022692"/>
    </source>
</evidence>
<keyword evidence="3" id="KW-0997">Cell inner membrane</keyword>